<feature type="signal peptide" evidence="2">
    <location>
        <begin position="1"/>
        <end position="20"/>
    </location>
</feature>
<protein>
    <submittedName>
        <fullName evidence="3">Uncharacterized protein</fullName>
    </submittedName>
</protein>
<evidence type="ECO:0000313" key="3">
    <source>
        <dbReference type="EMBL" id="KNC82210.1"/>
    </source>
</evidence>
<feature type="region of interest" description="Disordered" evidence="1">
    <location>
        <begin position="29"/>
        <end position="67"/>
    </location>
</feature>
<name>A0A0L0FZG4_9EUKA</name>
<gene>
    <name evidence="3" type="ORF">SARC_05508</name>
</gene>
<keyword evidence="2" id="KW-0732">Signal</keyword>
<dbReference type="RefSeq" id="XP_014156112.1">
    <property type="nucleotide sequence ID" value="XM_014300637.1"/>
</dbReference>
<evidence type="ECO:0000256" key="2">
    <source>
        <dbReference type="SAM" id="SignalP"/>
    </source>
</evidence>
<evidence type="ECO:0000256" key="1">
    <source>
        <dbReference type="SAM" id="MobiDB-lite"/>
    </source>
</evidence>
<dbReference type="AlphaFoldDB" id="A0A0L0FZG4"/>
<accession>A0A0L0FZG4</accession>
<feature type="compositionally biased region" description="Basic and acidic residues" evidence="1">
    <location>
        <begin position="56"/>
        <end position="67"/>
    </location>
</feature>
<dbReference type="GeneID" id="25906012"/>
<sequence length="364" mass="38716">MIRTILKTAILASVCSTVFGGLEKFDGSPAINSPMKGSGQGSGPRPDTTMSTKTTMHFDDISDRPTDYETELETETVTITRVVTGPSGPNGDCMVPECASVVELTLTGFDSHHEHEFIIDLVKALNVVACQDIDGTGAPCNLPEPINLVDYYSSVNEENVNKTTTTLVLTICDEACAEAFLRRVTSRFFAVELLLELRPGDNRRGSLSGAFNAINSLTGQVTGAPSENPDSPFNPNGGTFTFDEIACDFAAEVESNLTNCLGESQCYSGGIVCIQCESGFIQNVDLVCVEDAQCSVLALESCENAADFCSFPSIINGVAVVTPDEGPIRVCPSSDCCATPGPQEFSVFTTCDGNCPSPSPVYRR</sequence>
<dbReference type="Proteomes" id="UP000054560">
    <property type="component" value="Unassembled WGS sequence"/>
</dbReference>
<keyword evidence="4" id="KW-1185">Reference proteome</keyword>
<evidence type="ECO:0000313" key="4">
    <source>
        <dbReference type="Proteomes" id="UP000054560"/>
    </source>
</evidence>
<dbReference type="EMBL" id="KQ241949">
    <property type="protein sequence ID" value="KNC82210.1"/>
    <property type="molecule type" value="Genomic_DNA"/>
</dbReference>
<organism evidence="3 4">
    <name type="scientific">Sphaeroforma arctica JP610</name>
    <dbReference type="NCBI Taxonomy" id="667725"/>
    <lineage>
        <taxon>Eukaryota</taxon>
        <taxon>Ichthyosporea</taxon>
        <taxon>Ichthyophonida</taxon>
        <taxon>Sphaeroforma</taxon>
    </lineage>
</organism>
<feature type="chain" id="PRO_5005539000" evidence="2">
    <location>
        <begin position="21"/>
        <end position="364"/>
    </location>
</feature>
<proteinExistence type="predicted"/>
<reference evidence="3 4" key="1">
    <citation type="submission" date="2011-02" db="EMBL/GenBank/DDBJ databases">
        <title>The Genome Sequence of Sphaeroforma arctica JP610.</title>
        <authorList>
            <consortium name="The Broad Institute Genome Sequencing Platform"/>
            <person name="Russ C."/>
            <person name="Cuomo C."/>
            <person name="Young S.K."/>
            <person name="Zeng Q."/>
            <person name="Gargeya S."/>
            <person name="Alvarado L."/>
            <person name="Berlin A."/>
            <person name="Chapman S.B."/>
            <person name="Chen Z."/>
            <person name="Freedman E."/>
            <person name="Gellesch M."/>
            <person name="Goldberg J."/>
            <person name="Griggs A."/>
            <person name="Gujja S."/>
            <person name="Heilman E."/>
            <person name="Heiman D."/>
            <person name="Howarth C."/>
            <person name="Mehta T."/>
            <person name="Neiman D."/>
            <person name="Pearson M."/>
            <person name="Roberts A."/>
            <person name="Saif S."/>
            <person name="Shea T."/>
            <person name="Shenoy N."/>
            <person name="Sisk P."/>
            <person name="Stolte C."/>
            <person name="Sykes S."/>
            <person name="White J."/>
            <person name="Yandava C."/>
            <person name="Burger G."/>
            <person name="Gray M.W."/>
            <person name="Holland P.W.H."/>
            <person name="King N."/>
            <person name="Lang F.B.F."/>
            <person name="Roger A.J."/>
            <person name="Ruiz-Trillo I."/>
            <person name="Haas B."/>
            <person name="Nusbaum C."/>
            <person name="Birren B."/>
        </authorList>
    </citation>
    <scope>NUCLEOTIDE SEQUENCE [LARGE SCALE GENOMIC DNA]</scope>
    <source>
        <strain evidence="3 4">JP610</strain>
    </source>
</reference>